<dbReference type="EMBL" id="JACSDZ010000006">
    <property type="protein sequence ID" value="KAF7401496.1"/>
    <property type="molecule type" value="Genomic_DNA"/>
</dbReference>
<accession>A0A834K7F1</accession>
<dbReference type="Proteomes" id="UP000617340">
    <property type="component" value="Unassembled WGS sequence"/>
</dbReference>
<gene>
    <name evidence="1" type="ORF">HZH68_007316</name>
</gene>
<evidence type="ECO:0000313" key="1">
    <source>
        <dbReference type="EMBL" id="KAF7401496.1"/>
    </source>
</evidence>
<protein>
    <submittedName>
        <fullName evidence="1">Uncharacterized protein</fullName>
    </submittedName>
</protein>
<organism evidence="1 2">
    <name type="scientific">Vespula germanica</name>
    <name type="common">German yellow jacket</name>
    <name type="synonym">Paravespula germanica</name>
    <dbReference type="NCBI Taxonomy" id="30212"/>
    <lineage>
        <taxon>Eukaryota</taxon>
        <taxon>Metazoa</taxon>
        <taxon>Ecdysozoa</taxon>
        <taxon>Arthropoda</taxon>
        <taxon>Hexapoda</taxon>
        <taxon>Insecta</taxon>
        <taxon>Pterygota</taxon>
        <taxon>Neoptera</taxon>
        <taxon>Endopterygota</taxon>
        <taxon>Hymenoptera</taxon>
        <taxon>Apocrita</taxon>
        <taxon>Aculeata</taxon>
        <taxon>Vespoidea</taxon>
        <taxon>Vespidae</taxon>
        <taxon>Vespinae</taxon>
        <taxon>Vespula</taxon>
    </lineage>
</organism>
<proteinExistence type="predicted"/>
<sequence length="166" mass="18989">MSLRRGQESRRAEEERNQQIRTLTPLEEFREESVGQYIDAGNNAEGSVNGLGFPVKSDNYNGKESVRESLTYFEFVARVNNYNVPAKIMALVLCLREKARSILETITDLTKLIFSELKLEMRFGETLVFRETILNQRRRAVEDLAALPVKHAFAVRVSKVYSGDAR</sequence>
<comment type="caution">
    <text evidence="1">The sequence shown here is derived from an EMBL/GenBank/DDBJ whole genome shotgun (WGS) entry which is preliminary data.</text>
</comment>
<reference evidence="1" key="1">
    <citation type="journal article" date="2020" name="G3 (Bethesda)">
        <title>High-Quality Assemblies for Three Invasive Social Wasps from the &lt;i&gt;Vespula&lt;/i&gt; Genus.</title>
        <authorList>
            <person name="Harrop T.W.R."/>
            <person name="Guhlin J."/>
            <person name="McLaughlin G.M."/>
            <person name="Permina E."/>
            <person name="Stockwell P."/>
            <person name="Gilligan J."/>
            <person name="Le Lec M.F."/>
            <person name="Gruber M.A.M."/>
            <person name="Quinn O."/>
            <person name="Lovegrove M."/>
            <person name="Duncan E.J."/>
            <person name="Remnant E.J."/>
            <person name="Van Eeckhoven J."/>
            <person name="Graham B."/>
            <person name="Knapp R.A."/>
            <person name="Langford K.W."/>
            <person name="Kronenberg Z."/>
            <person name="Press M.O."/>
            <person name="Eacker S.M."/>
            <person name="Wilson-Rankin E.E."/>
            <person name="Purcell J."/>
            <person name="Lester P.J."/>
            <person name="Dearden P.K."/>
        </authorList>
    </citation>
    <scope>NUCLEOTIDE SEQUENCE</scope>
    <source>
        <strain evidence="1">Linc-1</strain>
    </source>
</reference>
<keyword evidence="2" id="KW-1185">Reference proteome</keyword>
<evidence type="ECO:0000313" key="2">
    <source>
        <dbReference type="Proteomes" id="UP000617340"/>
    </source>
</evidence>
<dbReference type="AlphaFoldDB" id="A0A834K7F1"/>
<name>A0A834K7F1_VESGE</name>